<keyword evidence="2" id="KW-1185">Reference proteome</keyword>
<dbReference type="KEGG" id="ifn:GM661_18085"/>
<protein>
    <submittedName>
        <fullName evidence="1">Uncharacterized protein</fullName>
    </submittedName>
</protein>
<accession>A0A8A7KD73</accession>
<dbReference type="GO" id="GO:0016020">
    <property type="term" value="C:membrane"/>
    <property type="evidence" value="ECO:0007669"/>
    <property type="project" value="InterPro"/>
</dbReference>
<dbReference type="Pfam" id="PF04464">
    <property type="entry name" value="Glyphos_transf"/>
    <property type="match status" value="1"/>
</dbReference>
<dbReference type="AlphaFoldDB" id="A0A8A7KD73"/>
<dbReference type="EMBL" id="CP046640">
    <property type="protein sequence ID" value="QTL99726.1"/>
    <property type="molecule type" value="Genomic_DNA"/>
</dbReference>
<evidence type="ECO:0000313" key="1">
    <source>
        <dbReference type="EMBL" id="QTL99726.1"/>
    </source>
</evidence>
<organism evidence="1 2">
    <name type="scientific">Iocasia fonsfrigidae</name>
    <dbReference type="NCBI Taxonomy" id="2682810"/>
    <lineage>
        <taxon>Bacteria</taxon>
        <taxon>Bacillati</taxon>
        <taxon>Bacillota</taxon>
        <taxon>Clostridia</taxon>
        <taxon>Halanaerobiales</taxon>
        <taxon>Halanaerobiaceae</taxon>
        <taxon>Iocasia</taxon>
    </lineage>
</organism>
<gene>
    <name evidence="1" type="ORF">GM661_18085</name>
</gene>
<sequence>MDFVLRFDEKLRRRVMINVIDKIIEIDNKLKKDYVVRGINLWPISRTYLSILLRNDIEVNRKKDKKSYKEMIFKIYNFSISSVSNNPFFAKEKDIIYLSPFEANREIRDNKLYNIYYDELSLTYPERTLIVESGALMRKKRRYFSSTIPQEIITFSGRIKRRFLNFQRQEIEVVNEFVNNIGIILGINNKNDNDNIILDNFKKCILNTVKNLLCCRDNWKRWMKRISPKIIIYHNSSPQIINLWAHQLRIKTAQYQHGIISGLQPSYNYGDIFFEDKYKTYLPDYLIIRGDKWKQYTRIPSKKITIGYPYFSKKIKGIYDNKIENGKEEKNEKEVVLILSQWPIRKDFVRYAEYLANNLDYKQYDIIFKLHPKFQEKVKEYSSLFRYKNISIIKEGEIYDLINQSNYIISSYSTAIYEALPFKKPIFILKNDISEATIPFEIGYRFSKPNELLRLILNKKYKKANYDYNNYFDESWKTNYSQFLINEIGLNIN</sequence>
<dbReference type="InterPro" id="IPR043148">
    <property type="entry name" value="TagF_C"/>
</dbReference>
<evidence type="ECO:0000313" key="2">
    <source>
        <dbReference type="Proteomes" id="UP000665020"/>
    </source>
</evidence>
<reference evidence="1" key="1">
    <citation type="submission" date="2019-12" db="EMBL/GenBank/DDBJ databases">
        <authorList>
            <person name="zhang j."/>
            <person name="sun C.M."/>
        </authorList>
    </citation>
    <scope>NUCLEOTIDE SEQUENCE</scope>
    <source>
        <strain evidence="1">NS-1</strain>
    </source>
</reference>
<name>A0A8A7KD73_9FIRM</name>
<dbReference type="SUPFAM" id="SSF53756">
    <property type="entry name" value="UDP-Glycosyltransferase/glycogen phosphorylase"/>
    <property type="match status" value="1"/>
</dbReference>
<dbReference type="Proteomes" id="UP000665020">
    <property type="component" value="Chromosome"/>
</dbReference>
<dbReference type="InterPro" id="IPR007554">
    <property type="entry name" value="Glycerophosphate_synth"/>
</dbReference>
<proteinExistence type="predicted"/>
<dbReference type="Gene3D" id="3.40.50.12580">
    <property type="match status" value="1"/>
</dbReference>
<dbReference type="GO" id="GO:0047355">
    <property type="term" value="F:CDP-glycerol glycerophosphotransferase activity"/>
    <property type="evidence" value="ECO:0007669"/>
    <property type="project" value="InterPro"/>
</dbReference>